<gene>
    <name evidence="1" type="ORF">N4264_01505</name>
</gene>
<dbReference type="Proteomes" id="UP001064632">
    <property type="component" value="Chromosome"/>
</dbReference>
<accession>A0ABY6BEX2</accession>
<dbReference type="EMBL" id="CP104694">
    <property type="protein sequence ID" value="UXI68355.1"/>
    <property type="molecule type" value="Genomic_DNA"/>
</dbReference>
<evidence type="ECO:0008006" key="3">
    <source>
        <dbReference type="Google" id="ProtNLM"/>
    </source>
</evidence>
<keyword evidence="2" id="KW-1185">Reference proteome</keyword>
<dbReference type="RefSeq" id="WP_261695315.1">
    <property type="nucleotide sequence ID" value="NZ_CP104694.1"/>
</dbReference>
<name>A0ABY6BEX2_9GAMM</name>
<proteinExistence type="predicted"/>
<protein>
    <recommendedName>
        <fullName evidence="3">Antitoxin Xre/MbcA/ParS-like toxin-binding domain-containing protein</fullName>
    </recommendedName>
</protein>
<organism evidence="1 2">
    <name type="scientific">Tahibacter amnicola</name>
    <dbReference type="NCBI Taxonomy" id="2976241"/>
    <lineage>
        <taxon>Bacteria</taxon>
        <taxon>Pseudomonadati</taxon>
        <taxon>Pseudomonadota</taxon>
        <taxon>Gammaproteobacteria</taxon>
        <taxon>Lysobacterales</taxon>
        <taxon>Rhodanobacteraceae</taxon>
        <taxon>Tahibacter</taxon>
    </lineage>
</organism>
<sequence>MNTAVHALQVVRLGKQHAVEIHLVSGGSLHADRLADFVKDGLTHFSRWTLPSAATGRVSRLLGPLVNTVRGALESGRRSVQLNELNACEKLTSARDMDGTLARFAADELGECVVFRDADGTLPVADMETDLNDALARLDVLLARLDITSVSADIDTQAPEQRSVLAGARARREALIAAEAWLSSDEVGRQLGGNNASAAAIKQRPTDARRRGKIFGVWHDGKFYHPVFQFNQATGTPVAQMGAILRALPKDRTGWTQALWFFRSRADLDGRRPADLMPSEIDRVLAMARAEGKTEAIAR</sequence>
<evidence type="ECO:0000313" key="2">
    <source>
        <dbReference type="Proteomes" id="UP001064632"/>
    </source>
</evidence>
<reference evidence="1" key="1">
    <citation type="submission" date="2022-09" db="EMBL/GenBank/DDBJ databases">
        <title>Tahibacter sp. nov., isolated from a fresh water.</title>
        <authorList>
            <person name="Baek J.H."/>
            <person name="Lee J.K."/>
            <person name="Kim J.M."/>
            <person name="Jeon C.O."/>
        </authorList>
    </citation>
    <scope>NUCLEOTIDE SEQUENCE</scope>
    <source>
        <strain evidence="1">W38</strain>
    </source>
</reference>
<evidence type="ECO:0000313" key="1">
    <source>
        <dbReference type="EMBL" id="UXI68355.1"/>
    </source>
</evidence>